<proteinExistence type="predicted"/>
<accession>A0A3M7T1M1</accession>
<reference evidence="1 2" key="1">
    <citation type="journal article" date="2018" name="Sci. Rep.">
        <title>Genomic signatures of local adaptation to the degree of environmental predictability in rotifers.</title>
        <authorList>
            <person name="Franch-Gras L."/>
            <person name="Hahn C."/>
            <person name="Garcia-Roger E.M."/>
            <person name="Carmona M.J."/>
            <person name="Serra M."/>
            <person name="Gomez A."/>
        </authorList>
    </citation>
    <scope>NUCLEOTIDE SEQUENCE [LARGE SCALE GENOMIC DNA]</scope>
    <source>
        <strain evidence="1">HYR1</strain>
    </source>
</reference>
<keyword evidence="2" id="KW-1185">Reference proteome</keyword>
<comment type="caution">
    <text evidence="1">The sequence shown here is derived from an EMBL/GenBank/DDBJ whole genome shotgun (WGS) entry which is preliminary data.</text>
</comment>
<gene>
    <name evidence="1" type="ORF">BpHYR1_001215</name>
</gene>
<evidence type="ECO:0000313" key="1">
    <source>
        <dbReference type="EMBL" id="RNA41847.1"/>
    </source>
</evidence>
<sequence>MVNSALATLVPSTTIWKFLSESSLMSAKIHSFTFNQFSNFMKKKDIKSLVHRELFVCKPLVQADFRHNLLDNTTFGMSNYFPIEPGKVLDC</sequence>
<dbReference type="Proteomes" id="UP000276133">
    <property type="component" value="Unassembled WGS sequence"/>
</dbReference>
<organism evidence="1 2">
    <name type="scientific">Brachionus plicatilis</name>
    <name type="common">Marine rotifer</name>
    <name type="synonym">Brachionus muelleri</name>
    <dbReference type="NCBI Taxonomy" id="10195"/>
    <lineage>
        <taxon>Eukaryota</taxon>
        <taxon>Metazoa</taxon>
        <taxon>Spiralia</taxon>
        <taxon>Gnathifera</taxon>
        <taxon>Rotifera</taxon>
        <taxon>Eurotatoria</taxon>
        <taxon>Monogononta</taxon>
        <taxon>Pseudotrocha</taxon>
        <taxon>Ploima</taxon>
        <taxon>Brachionidae</taxon>
        <taxon>Brachionus</taxon>
    </lineage>
</organism>
<name>A0A3M7T1M1_BRAPC</name>
<protein>
    <submittedName>
        <fullName evidence="1">Uncharacterized protein</fullName>
    </submittedName>
</protein>
<evidence type="ECO:0000313" key="2">
    <source>
        <dbReference type="Proteomes" id="UP000276133"/>
    </source>
</evidence>
<dbReference type="AlphaFoldDB" id="A0A3M7T1M1"/>
<dbReference type="EMBL" id="REGN01000443">
    <property type="protein sequence ID" value="RNA41847.1"/>
    <property type="molecule type" value="Genomic_DNA"/>
</dbReference>